<dbReference type="InterPro" id="IPR007627">
    <property type="entry name" value="RNA_pol_sigma70_r2"/>
</dbReference>
<evidence type="ECO:0000256" key="2">
    <source>
        <dbReference type="ARBA" id="ARBA00023015"/>
    </source>
</evidence>
<dbReference type="Gene3D" id="1.10.1740.10">
    <property type="match status" value="1"/>
</dbReference>
<dbReference type="GO" id="GO:0003677">
    <property type="term" value="F:DNA binding"/>
    <property type="evidence" value="ECO:0007669"/>
    <property type="project" value="InterPro"/>
</dbReference>
<feature type="domain" description="RNA polymerase sigma-70 region 2" evidence="5">
    <location>
        <begin position="39"/>
        <end position="105"/>
    </location>
</feature>
<dbReference type="GO" id="GO:0006352">
    <property type="term" value="P:DNA-templated transcription initiation"/>
    <property type="evidence" value="ECO:0007669"/>
    <property type="project" value="InterPro"/>
</dbReference>
<evidence type="ECO:0000256" key="3">
    <source>
        <dbReference type="ARBA" id="ARBA00023082"/>
    </source>
</evidence>
<dbReference type="RefSeq" id="WP_085223544.1">
    <property type="nucleotide sequence ID" value="NZ_BSQD01000001.1"/>
</dbReference>
<dbReference type="NCBIfam" id="NF008888">
    <property type="entry name" value="PRK11922.1"/>
    <property type="match status" value="1"/>
</dbReference>
<evidence type="ECO:0000256" key="1">
    <source>
        <dbReference type="ARBA" id="ARBA00010641"/>
    </source>
</evidence>
<keyword evidence="3" id="KW-0731">Sigma factor</keyword>
<protein>
    <submittedName>
        <fullName evidence="7">RNA polymerase sigma-70 factor, ECF subfamily</fullName>
    </submittedName>
</protein>
<dbReference type="EMBL" id="FXAH01000001">
    <property type="protein sequence ID" value="SME95126.1"/>
    <property type="molecule type" value="Genomic_DNA"/>
</dbReference>
<dbReference type="SUPFAM" id="SSF88946">
    <property type="entry name" value="Sigma2 domain of RNA polymerase sigma factors"/>
    <property type="match status" value="1"/>
</dbReference>
<gene>
    <name evidence="7" type="ORF">SAMN06295900_101270</name>
</gene>
<evidence type="ECO:0000259" key="5">
    <source>
        <dbReference type="Pfam" id="PF04542"/>
    </source>
</evidence>
<feature type="domain" description="RNA polymerase sigma factor 70 region 4 type 2" evidence="6">
    <location>
        <begin position="146"/>
        <end position="196"/>
    </location>
</feature>
<evidence type="ECO:0000256" key="4">
    <source>
        <dbReference type="ARBA" id="ARBA00023163"/>
    </source>
</evidence>
<dbReference type="AlphaFoldDB" id="A0A1X7CEK0"/>
<dbReference type="PANTHER" id="PTHR43133:SF51">
    <property type="entry name" value="RNA POLYMERASE SIGMA FACTOR"/>
    <property type="match status" value="1"/>
</dbReference>
<dbReference type="InterPro" id="IPR014284">
    <property type="entry name" value="RNA_pol_sigma-70_dom"/>
</dbReference>
<reference evidence="8" key="1">
    <citation type="submission" date="2017-04" db="EMBL/GenBank/DDBJ databases">
        <authorList>
            <person name="Varghese N."/>
            <person name="Submissions S."/>
        </authorList>
    </citation>
    <scope>NUCLEOTIDE SEQUENCE [LARGE SCALE GENOMIC DNA]</scope>
    <source>
        <strain evidence="8">Ballard 720</strain>
    </source>
</reference>
<dbReference type="InterPro" id="IPR013325">
    <property type="entry name" value="RNA_pol_sigma_r2"/>
</dbReference>
<comment type="similarity">
    <text evidence="1">Belongs to the sigma-70 factor family. ECF subfamily.</text>
</comment>
<evidence type="ECO:0000259" key="6">
    <source>
        <dbReference type="Pfam" id="PF08281"/>
    </source>
</evidence>
<dbReference type="OrthoDB" id="9780326at2"/>
<sequence>MSDGPTAPRASGASWASMDDSALAALAAAGDHAAFEQVMRRHNRRLYRLARATLRDDAEAEDALQDAYVAAFRAIARFRGDASLATWLSRLVLNECFARQRRGARRDNIAPMVHTSAVADFERHTMDPDQTSSPDHALMRTELRALLERQLDALPEAFRVVFVLRCVEELSVEETAQCLGIPEATVRSRHFRARSLLRESLAQQIDLAERDVFSFDGARCDRIVDGVLAKLSAGSGSV</sequence>
<organism evidence="7 8">
    <name type="scientific">Trinickia caryophylli</name>
    <name type="common">Paraburkholderia caryophylli</name>
    <dbReference type="NCBI Taxonomy" id="28094"/>
    <lineage>
        <taxon>Bacteria</taxon>
        <taxon>Pseudomonadati</taxon>
        <taxon>Pseudomonadota</taxon>
        <taxon>Betaproteobacteria</taxon>
        <taxon>Burkholderiales</taxon>
        <taxon>Burkholderiaceae</taxon>
        <taxon>Trinickia</taxon>
    </lineage>
</organism>
<keyword evidence="8" id="KW-1185">Reference proteome</keyword>
<dbReference type="SUPFAM" id="SSF88659">
    <property type="entry name" value="Sigma3 and sigma4 domains of RNA polymerase sigma factors"/>
    <property type="match status" value="1"/>
</dbReference>
<proteinExistence type="inferred from homology"/>
<dbReference type="InterPro" id="IPR039425">
    <property type="entry name" value="RNA_pol_sigma-70-like"/>
</dbReference>
<dbReference type="PANTHER" id="PTHR43133">
    <property type="entry name" value="RNA POLYMERASE ECF-TYPE SIGMA FACTO"/>
    <property type="match status" value="1"/>
</dbReference>
<evidence type="ECO:0000313" key="7">
    <source>
        <dbReference type="EMBL" id="SME95126.1"/>
    </source>
</evidence>
<accession>A0A1X7CEK0</accession>
<keyword evidence="4" id="KW-0804">Transcription</keyword>
<evidence type="ECO:0000313" key="8">
    <source>
        <dbReference type="Proteomes" id="UP000192911"/>
    </source>
</evidence>
<dbReference type="GeneID" id="95549252"/>
<name>A0A1X7CEK0_TRICW</name>
<dbReference type="Pfam" id="PF04542">
    <property type="entry name" value="Sigma70_r2"/>
    <property type="match status" value="1"/>
</dbReference>
<keyword evidence="2" id="KW-0805">Transcription regulation</keyword>
<dbReference type="STRING" id="28094.SAMN06295900_101270"/>
<dbReference type="Gene3D" id="1.10.10.10">
    <property type="entry name" value="Winged helix-like DNA-binding domain superfamily/Winged helix DNA-binding domain"/>
    <property type="match status" value="1"/>
</dbReference>
<dbReference type="InterPro" id="IPR036388">
    <property type="entry name" value="WH-like_DNA-bd_sf"/>
</dbReference>
<dbReference type="Pfam" id="PF08281">
    <property type="entry name" value="Sigma70_r4_2"/>
    <property type="match status" value="1"/>
</dbReference>
<dbReference type="GO" id="GO:0016987">
    <property type="term" value="F:sigma factor activity"/>
    <property type="evidence" value="ECO:0007669"/>
    <property type="project" value="UniProtKB-KW"/>
</dbReference>
<dbReference type="NCBIfam" id="TIGR02937">
    <property type="entry name" value="sigma70-ECF"/>
    <property type="match status" value="1"/>
</dbReference>
<dbReference type="Proteomes" id="UP000192911">
    <property type="component" value="Unassembled WGS sequence"/>
</dbReference>
<dbReference type="InterPro" id="IPR013249">
    <property type="entry name" value="RNA_pol_sigma70_r4_t2"/>
</dbReference>
<dbReference type="CDD" id="cd06171">
    <property type="entry name" value="Sigma70_r4"/>
    <property type="match status" value="1"/>
</dbReference>
<dbReference type="InterPro" id="IPR013324">
    <property type="entry name" value="RNA_pol_sigma_r3/r4-like"/>
</dbReference>